<dbReference type="EMBL" id="SULG01000001">
    <property type="protein sequence ID" value="TLD43581.1"/>
    <property type="molecule type" value="Genomic_DNA"/>
</dbReference>
<organism evidence="1 2">
    <name type="scientific">Candidatus Jettenia ecosi</name>
    <dbReference type="NCBI Taxonomy" id="2494326"/>
    <lineage>
        <taxon>Bacteria</taxon>
        <taxon>Pseudomonadati</taxon>
        <taxon>Planctomycetota</taxon>
        <taxon>Candidatus Brocadiia</taxon>
        <taxon>Candidatus Brocadiales</taxon>
        <taxon>Candidatus Brocadiaceae</taxon>
        <taxon>Candidatus Jettenia</taxon>
    </lineage>
</organism>
<comment type="caution">
    <text evidence="1">The sequence shown here is derived from an EMBL/GenBank/DDBJ whole genome shotgun (WGS) entry which is preliminary data.</text>
</comment>
<proteinExistence type="predicted"/>
<protein>
    <submittedName>
        <fullName evidence="1">Uncharacterized protein</fullName>
    </submittedName>
</protein>
<evidence type="ECO:0000313" key="2">
    <source>
        <dbReference type="Proteomes" id="UP000319783"/>
    </source>
</evidence>
<reference evidence="1 2" key="1">
    <citation type="submission" date="2019-04" db="EMBL/GenBank/DDBJ databases">
        <title>Genome of a novel bacterium Candidatus Jettenia ecosi reconstructed from metagenome of an anammox bioreactor.</title>
        <authorList>
            <person name="Mardanov A.V."/>
            <person name="Beletsky A.V."/>
            <person name="Ravin N.V."/>
            <person name="Botchkova E.A."/>
            <person name="Litti Y.V."/>
            <person name="Nozhevnikova A.N."/>
        </authorList>
    </citation>
    <scope>NUCLEOTIDE SEQUENCE [LARGE SCALE GENOMIC DNA]</scope>
    <source>
        <strain evidence="1">J2</strain>
    </source>
</reference>
<name>A0A533QLA3_9BACT</name>
<dbReference type="Proteomes" id="UP000319783">
    <property type="component" value="Unassembled WGS sequence"/>
</dbReference>
<gene>
    <name evidence="1" type="ORF">JETT_0012</name>
</gene>
<accession>A0A533QLA3</accession>
<evidence type="ECO:0000313" key="1">
    <source>
        <dbReference type="EMBL" id="TLD43581.1"/>
    </source>
</evidence>
<sequence length="76" mass="8642">MGDEEIKAAVADAGPLIHLSEIGGIAILHIFDVVHVFRMPYGWKLVNTVKTYQKRYTLPTTIYQNCKFPNSHIKKN</sequence>
<dbReference type="AlphaFoldDB" id="A0A533QLA3"/>